<protein>
    <recommendedName>
        <fullName evidence="4">N-acetyltransferase domain-containing protein</fullName>
    </recommendedName>
</protein>
<dbReference type="InterPro" id="IPR016181">
    <property type="entry name" value="Acyl_CoA_acyltransferase"/>
</dbReference>
<name>C0P0V7_AJECG</name>
<evidence type="ECO:0000313" key="2">
    <source>
        <dbReference type="EMBL" id="EEH02757.1"/>
    </source>
</evidence>
<dbReference type="Gene3D" id="3.40.630.30">
    <property type="match status" value="1"/>
</dbReference>
<dbReference type="HOGENOM" id="CLU_1586009_0_0_1"/>
<dbReference type="EMBL" id="GG663382">
    <property type="protein sequence ID" value="EEH02757.1"/>
    <property type="molecule type" value="Genomic_DNA"/>
</dbReference>
<dbReference type="SUPFAM" id="SSF55729">
    <property type="entry name" value="Acyl-CoA N-acyltransferases (Nat)"/>
    <property type="match status" value="1"/>
</dbReference>
<keyword evidence="3" id="KW-1185">Reference proteome</keyword>
<proteinExistence type="predicted"/>
<dbReference type="GeneID" id="69042053"/>
<dbReference type="AlphaFoldDB" id="C0P0V7"/>
<reference evidence="2" key="1">
    <citation type="submission" date="2009-02" db="EMBL/GenBank/DDBJ databases">
        <title>The Genome Sequence of Ajellomyces capsulatus strain G186AR.</title>
        <authorList>
            <consortium name="The Broad Institute Genome Sequencing Platform"/>
            <person name="Champion M."/>
            <person name="Cuomo C."/>
            <person name="Ma L.-J."/>
            <person name="Henn M.R."/>
            <person name="Sil A."/>
            <person name="Goldman B."/>
            <person name="Young S.K."/>
            <person name="Kodira C.D."/>
            <person name="Zeng Q."/>
            <person name="Koehrsen M."/>
            <person name="Alvarado L."/>
            <person name="Berlin A."/>
            <person name="Borenstein D."/>
            <person name="Chen Z."/>
            <person name="Engels R."/>
            <person name="Freedman E."/>
            <person name="Gellesch M."/>
            <person name="Goldberg J."/>
            <person name="Griggs A."/>
            <person name="Gujja S."/>
            <person name="Heiman D."/>
            <person name="Hepburn T."/>
            <person name="Howarth C."/>
            <person name="Jen D."/>
            <person name="Larson L."/>
            <person name="Lewis B."/>
            <person name="Mehta T."/>
            <person name="Park D."/>
            <person name="Pearson M."/>
            <person name="Roberts A."/>
            <person name="Saif S."/>
            <person name="Shea T."/>
            <person name="Shenoy N."/>
            <person name="Sisk P."/>
            <person name="Stolte C."/>
            <person name="Sykes S."/>
            <person name="Walk T."/>
            <person name="White J."/>
            <person name="Yandava C."/>
            <person name="Klein B."/>
            <person name="McEwen J.G."/>
            <person name="Puccia R."/>
            <person name="Goldman G.H."/>
            <person name="Felipe M.S."/>
            <person name="Nino-Vega G."/>
            <person name="San-Blas G."/>
            <person name="Taylor J."/>
            <person name="Mendoza L."/>
            <person name="Galagan J."/>
            <person name="Nusbaum C."/>
            <person name="Birren B."/>
        </authorList>
    </citation>
    <scope>NUCLEOTIDE SEQUENCE</scope>
    <source>
        <strain evidence="2">G186AR</strain>
    </source>
</reference>
<feature type="region of interest" description="Disordered" evidence="1">
    <location>
        <begin position="44"/>
        <end position="88"/>
    </location>
</feature>
<organism evidence="2 3">
    <name type="scientific">Ajellomyces capsulatus (strain G186AR / H82 / ATCC MYA-2454 / RMSCC 2432)</name>
    <name type="common">Darling's disease fungus</name>
    <name type="synonym">Histoplasma capsulatum</name>
    <dbReference type="NCBI Taxonomy" id="447093"/>
    <lineage>
        <taxon>Eukaryota</taxon>
        <taxon>Fungi</taxon>
        <taxon>Dikarya</taxon>
        <taxon>Ascomycota</taxon>
        <taxon>Pezizomycotina</taxon>
        <taxon>Eurotiomycetes</taxon>
        <taxon>Eurotiomycetidae</taxon>
        <taxon>Onygenales</taxon>
        <taxon>Ajellomycetaceae</taxon>
        <taxon>Histoplasma</taxon>
    </lineage>
</organism>
<accession>C0P0V7</accession>
<sequence length="168" mass="18306">MNLIDLPATISDITPVYDVYFAALKGYSCGACMSKCARRIQPAHCNGGTAPRRTQPSRGCKDRRRRGQKKLFGPSGKLLNHRSAPGAPKKRGIGQLLIDWGLDVGEKLQVPVYLESTRAGLVFYTKLGFEKLSQGAVVKAEVTHVASDFELPVTVKMPSAARRMGFEG</sequence>
<gene>
    <name evidence="2" type="ORF">HCBG_09037</name>
</gene>
<dbReference type="STRING" id="447093.C0P0V7"/>
<evidence type="ECO:0008006" key="4">
    <source>
        <dbReference type="Google" id="ProtNLM"/>
    </source>
</evidence>
<evidence type="ECO:0000313" key="3">
    <source>
        <dbReference type="Proteomes" id="UP000001631"/>
    </source>
</evidence>
<dbReference type="Proteomes" id="UP000001631">
    <property type="component" value="Unassembled WGS sequence"/>
</dbReference>
<evidence type="ECO:0000256" key="1">
    <source>
        <dbReference type="SAM" id="MobiDB-lite"/>
    </source>
</evidence>
<dbReference type="RefSeq" id="XP_045283238.1">
    <property type="nucleotide sequence ID" value="XM_045436086.1"/>
</dbReference>
<dbReference type="InParanoid" id="C0P0V7"/>